<dbReference type="Pfam" id="PF01738">
    <property type="entry name" value="DLH"/>
    <property type="match status" value="1"/>
</dbReference>
<feature type="domain" description="Dienelactone hydrolase" evidence="2">
    <location>
        <begin position="75"/>
        <end position="271"/>
    </location>
</feature>
<gene>
    <name evidence="3" type="ORF">COV91_04980</name>
</gene>
<proteinExistence type="predicted"/>
<evidence type="ECO:0000256" key="1">
    <source>
        <dbReference type="SAM" id="Phobius"/>
    </source>
</evidence>
<dbReference type="EMBL" id="PCVG01000064">
    <property type="protein sequence ID" value="PIQ68295.1"/>
    <property type="molecule type" value="Genomic_DNA"/>
</dbReference>
<dbReference type="SUPFAM" id="SSF53474">
    <property type="entry name" value="alpha/beta-Hydrolases"/>
    <property type="match status" value="1"/>
</dbReference>
<dbReference type="Gene3D" id="3.40.50.1820">
    <property type="entry name" value="alpha/beta hydrolase"/>
    <property type="match status" value="1"/>
</dbReference>
<dbReference type="PANTHER" id="PTHR46623:SF7">
    <property type="entry name" value="CARBOXYMETHYLENEBUTENOLIDASE"/>
    <property type="match status" value="1"/>
</dbReference>
<name>A0A2H0KAN4_9BACT</name>
<organism evidence="3 4">
    <name type="scientific">Candidatus Taylorbacteria bacterium CG11_big_fil_rev_8_21_14_0_20_46_11</name>
    <dbReference type="NCBI Taxonomy" id="1975025"/>
    <lineage>
        <taxon>Bacteria</taxon>
        <taxon>Candidatus Tayloriibacteriota</taxon>
    </lineage>
</organism>
<evidence type="ECO:0000313" key="4">
    <source>
        <dbReference type="Proteomes" id="UP000229342"/>
    </source>
</evidence>
<dbReference type="PANTHER" id="PTHR46623">
    <property type="entry name" value="CARBOXYMETHYLENEBUTENOLIDASE-RELATED"/>
    <property type="match status" value="1"/>
</dbReference>
<evidence type="ECO:0000313" key="3">
    <source>
        <dbReference type="EMBL" id="PIQ68295.1"/>
    </source>
</evidence>
<dbReference type="AlphaFoldDB" id="A0A2H0KAN4"/>
<keyword evidence="1" id="KW-1133">Transmembrane helix</keyword>
<dbReference type="InterPro" id="IPR029058">
    <property type="entry name" value="AB_hydrolase_fold"/>
</dbReference>
<protein>
    <submittedName>
        <fullName evidence="3">Dienelactone hydrolase</fullName>
    </submittedName>
</protein>
<keyword evidence="1" id="KW-0812">Transmembrane</keyword>
<accession>A0A2H0KAN4</accession>
<evidence type="ECO:0000259" key="2">
    <source>
        <dbReference type="Pfam" id="PF01738"/>
    </source>
</evidence>
<comment type="caution">
    <text evidence="3">The sequence shown here is derived from an EMBL/GenBank/DDBJ whole genome shotgun (WGS) entry which is preliminary data.</text>
</comment>
<dbReference type="InterPro" id="IPR051049">
    <property type="entry name" value="Dienelactone_hydrolase-like"/>
</dbReference>
<dbReference type="GO" id="GO:0016787">
    <property type="term" value="F:hydrolase activity"/>
    <property type="evidence" value="ECO:0007669"/>
    <property type="project" value="UniProtKB-KW"/>
</dbReference>
<dbReference type="Proteomes" id="UP000229342">
    <property type="component" value="Unassembled WGS sequence"/>
</dbReference>
<sequence length="274" mass="30597">MYKRMKSIPIIIVVILISAGGVWFFVNRAETHVVPDSDTVLNASLLSDKQGFAVLERDMNFVDGRKEFYVEPLTDGTYPGVVMIHEWWGLNDTMKRMARDLAGQGYKVLVVDLYNGHVATTTDDAMKYRSLATDEETVRILREAVQFLREQKATKVASLGFGFGGAKSLDLAVSGEPLDATVIYYAELNIEFEKMSLLKWPILGFFGGDDSSIPVSTVEEFKETLSTAGVLNEIYIYPGVGYAFTNPSSPEFAPNETKEAWLTMLSFLEKILKE</sequence>
<reference evidence="3 4" key="1">
    <citation type="submission" date="2017-09" db="EMBL/GenBank/DDBJ databases">
        <title>Depth-based differentiation of microbial function through sediment-hosted aquifers and enrichment of novel symbionts in the deep terrestrial subsurface.</title>
        <authorList>
            <person name="Probst A.J."/>
            <person name="Ladd B."/>
            <person name="Jarett J.K."/>
            <person name="Geller-Mcgrath D.E."/>
            <person name="Sieber C.M."/>
            <person name="Emerson J.B."/>
            <person name="Anantharaman K."/>
            <person name="Thomas B.C."/>
            <person name="Malmstrom R."/>
            <person name="Stieglmeier M."/>
            <person name="Klingl A."/>
            <person name="Woyke T."/>
            <person name="Ryan C.M."/>
            <person name="Banfield J.F."/>
        </authorList>
    </citation>
    <scope>NUCLEOTIDE SEQUENCE [LARGE SCALE GENOMIC DNA]</scope>
    <source>
        <strain evidence="3">CG11_big_fil_rev_8_21_14_0_20_46_11</strain>
    </source>
</reference>
<keyword evidence="3" id="KW-0378">Hydrolase</keyword>
<dbReference type="InterPro" id="IPR002925">
    <property type="entry name" value="Dienelactn_hydro"/>
</dbReference>
<keyword evidence="1" id="KW-0472">Membrane</keyword>
<feature type="transmembrane region" description="Helical" evidence="1">
    <location>
        <begin position="7"/>
        <end position="26"/>
    </location>
</feature>